<feature type="region of interest" description="Disordered" evidence="1">
    <location>
        <begin position="569"/>
        <end position="599"/>
    </location>
</feature>
<evidence type="ECO:0000313" key="4">
    <source>
        <dbReference type="EMBL" id="UNP29392.1"/>
    </source>
</evidence>
<evidence type="ECO:0000259" key="3">
    <source>
        <dbReference type="Pfam" id="PF20410"/>
    </source>
</evidence>
<keyword evidence="5" id="KW-1185">Reference proteome</keyword>
<dbReference type="RefSeq" id="WP_057944871.1">
    <property type="nucleotide sequence ID" value="NZ_CP011131.1"/>
</dbReference>
<evidence type="ECO:0000313" key="5">
    <source>
        <dbReference type="Proteomes" id="UP000829194"/>
    </source>
</evidence>
<organism evidence="4 5">
    <name type="scientific">Lysobacter gummosus</name>
    <dbReference type="NCBI Taxonomy" id="262324"/>
    <lineage>
        <taxon>Bacteria</taxon>
        <taxon>Pseudomonadati</taxon>
        <taxon>Pseudomonadota</taxon>
        <taxon>Gammaproteobacteria</taxon>
        <taxon>Lysobacterales</taxon>
        <taxon>Lysobacteraceae</taxon>
        <taxon>Lysobacter</taxon>
    </lineage>
</organism>
<feature type="compositionally biased region" description="Polar residues" evidence="1">
    <location>
        <begin position="583"/>
        <end position="599"/>
    </location>
</feature>
<protein>
    <recommendedName>
        <fullName evidence="3">X-Tfes XVIPCD domain-containing protein</fullName>
    </recommendedName>
</protein>
<keyword evidence="2" id="KW-0812">Transmembrane</keyword>
<feature type="domain" description="X-Tfes XVIPCD" evidence="3">
    <location>
        <begin position="485"/>
        <end position="577"/>
    </location>
</feature>
<proteinExistence type="predicted"/>
<gene>
    <name evidence="4" type="ORF">MOV92_23475</name>
</gene>
<evidence type="ECO:0000256" key="1">
    <source>
        <dbReference type="SAM" id="MobiDB-lite"/>
    </source>
</evidence>
<keyword evidence="2" id="KW-0472">Membrane</keyword>
<evidence type="ECO:0000256" key="2">
    <source>
        <dbReference type="SAM" id="Phobius"/>
    </source>
</evidence>
<accession>A0ABY3XDA4</accession>
<dbReference type="InterPro" id="IPR046519">
    <property type="entry name" value="X-Tfes_XVIPCD"/>
</dbReference>
<sequence>MNVAVDSISPPGRSPAEDPAAHRWYAGQGDSQTPAGAYTALLPADDEWSRDTVLRAVVADALQRNGLVVDEDTLEATVNSVAAPGGALAETALNWKLHPGETRTDARMSPPFHGYAVAMPETLQASLVGYAKTWSAHRDTLPPASVDRPLNELKQLAVSGGHGDVAETLDALQAAIEAGSAAQRNGQPLDAVALNAVLEFATRTGRERDAAKILERYSAIKTVVGGAEEIGHNAGRVFNGRDPVTGKALDTDQRVDAAFDLLSGGFKTAGSIGNVALLMGARNAGLVGSLIGIAPVGVAVVAFAAGAFELIKRAREAILAPQWDEFRERFPFAEGMEPKRAISGVMRQIAGMPTDGPNALSTATRILDGIGENPETRERFLAFLKQKVQPASLVDTLASGQNLDKLNQEQQMLLAQAAKNASKEFLDLELKDVKRYVRDRDGERERGTYLLPAAAQEAANRNTNKLGGTIEDGLRVAGILTSSANALNGQFRDLLDKVKGTEMPKLNDQQQKNLAAALVPASRAGGLTQVDHLVASKDGSRVFAVQGDLDSPTRRMVAVDVATGSHQSVETSSKLAAQHTAHEQSQAQTQLSQNGGRGF</sequence>
<dbReference type="Pfam" id="PF20410">
    <property type="entry name" value="X-Tfes_XVIPCD"/>
    <property type="match status" value="1"/>
</dbReference>
<name>A0ABY3XDA4_9GAMM</name>
<feature type="transmembrane region" description="Helical" evidence="2">
    <location>
        <begin position="286"/>
        <end position="308"/>
    </location>
</feature>
<feature type="region of interest" description="Disordered" evidence="1">
    <location>
        <begin position="1"/>
        <end position="20"/>
    </location>
</feature>
<dbReference type="Proteomes" id="UP000829194">
    <property type="component" value="Chromosome"/>
</dbReference>
<dbReference type="EMBL" id="CP093547">
    <property type="protein sequence ID" value="UNP29392.1"/>
    <property type="molecule type" value="Genomic_DNA"/>
</dbReference>
<reference evidence="4 5" key="1">
    <citation type="submission" date="2022-03" db="EMBL/GenBank/DDBJ databases">
        <title>Complete genome sequence of Lysobacter capsici VKM B-2533 and Lysobacter gummosus 10.1.1, promising sources of lytic agents.</title>
        <authorList>
            <person name="Tarlachkov S.V."/>
            <person name="Kudryakova I.V."/>
            <person name="Afoshin A.S."/>
            <person name="Leontyevskaya E.A."/>
            <person name="Leontyevskaya N.V."/>
        </authorList>
    </citation>
    <scope>NUCLEOTIDE SEQUENCE [LARGE SCALE GENOMIC DNA]</scope>
    <source>
        <strain evidence="4 5">10.1.1</strain>
    </source>
</reference>
<keyword evidence="2" id="KW-1133">Transmembrane helix</keyword>